<gene>
    <name evidence="1" type="ORF">JD276_11875</name>
</gene>
<keyword evidence="2" id="KW-1185">Reference proteome</keyword>
<name>A0A934UVZ2_9MICO</name>
<evidence type="ECO:0000313" key="2">
    <source>
        <dbReference type="Proteomes" id="UP000608530"/>
    </source>
</evidence>
<dbReference type="RefSeq" id="WP_200115867.1">
    <property type="nucleotide sequence ID" value="NZ_JAEHOH010000015.1"/>
</dbReference>
<proteinExistence type="predicted"/>
<accession>A0A934UVZ2</accession>
<dbReference type="AlphaFoldDB" id="A0A934UVZ2"/>
<dbReference type="EMBL" id="JAEHOH010000015">
    <property type="protein sequence ID" value="MBK0419733.1"/>
    <property type="molecule type" value="Genomic_DNA"/>
</dbReference>
<reference evidence="1" key="1">
    <citation type="submission" date="2020-12" db="EMBL/GenBank/DDBJ databases">
        <title>Leucobacter sp. CAS1, isolated from Chromium sludge.</title>
        <authorList>
            <person name="Xu Z."/>
        </authorList>
    </citation>
    <scope>NUCLEOTIDE SEQUENCE</scope>
    <source>
        <strain evidence="1">CSA1</strain>
    </source>
</reference>
<dbReference type="Pfam" id="PF11387">
    <property type="entry name" value="DUF2795"/>
    <property type="match status" value="1"/>
</dbReference>
<organism evidence="1 2">
    <name type="scientific">Leucobacter chromiisoli</name>
    <dbReference type="NCBI Taxonomy" id="2796471"/>
    <lineage>
        <taxon>Bacteria</taxon>
        <taxon>Bacillati</taxon>
        <taxon>Actinomycetota</taxon>
        <taxon>Actinomycetes</taxon>
        <taxon>Micrococcales</taxon>
        <taxon>Microbacteriaceae</taxon>
        <taxon>Leucobacter</taxon>
    </lineage>
</organism>
<sequence length="62" mass="6683">MANTPNPIQVQKHLGGIDYPASKEEILDQAKASGADDEVMRALEGIADKRYEKPTDVSAELG</sequence>
<dbReference type="Proteomes" id="UP000608530">
    <property type="component" value="Unassembled WGS sequence"/>
</dbReference>
<evidence type="ECO:0000313" key="1">
    <source>
        <dbReference type="EMBL" id="MBK0419733.1"/>
    </source>
</evidence>
<protein>
    <submittedName>
        <fullName evidence="1">DUF2795 domain-containing protein</fullName>
    </submittedName>
</protein>
<dbReference type="InterPro" id="IPR021527">
    <property type="entry name" value="DUF2795"/>
</dbReference>
<comment type="caution">
    <text evidence="1">The sequence shown here is derived from an EMBL/GenBank/DDBJ whole genome shotgun (WGS) entry which is preliminary data.</text>
</comment>